<keyword evidence="4 10" id="KW-0472">Membrane</keyword>
<gene>
    <name evidence="15" type="primary">ADAM8</name>
    <name evidence="15" type="ORF">DLA_Ib05740</name>
</gene>
<dbReference type="PROSITE" id="PS50215">
    <property type="entry name" value="ADAM_MEPRO"/>
    <property type="match status" value="1"/>
</dbReference>
<feature type="chain" id="PRO_5003216381" evidence="11">
    <location>
        <begin position="19"/>
        <end position="917"/>
    </location>
</feature>
<feature type="disulfide bond" evidence="7">
    <location>
        <begin position="697"/>
        <end position="706"/>
    </location>
</feature>
<dbReference type="PROSITE" id="PS50026">
    <property type="entry name" value="EGF_3"/>
    <property type="match status" value="1"/>
</dbReference>
<keyword evidence="7" id="KW-0245">EGF-like domain</keyword>
<feature type="disulfide bond" evidence="6">
    <location>
        <begin position="512"/>
        <end position="532"/>
    </location>
</feature>
<feature type="domain" description="Disintegrin" evidence="13">
    <location>
        <begin position="464"/>
        <end position="540"/>
    </location>
</feature>
<keyword evidence="8" id="KW-0862">Zinc</keyword>
<dbReference type="GO" id="GO:0002693">
    <property type="term" value="P:positive regulation of cellular extravasation"/>
    <property type="evidence" value="ECO:0007669"/>
    <property type="project" value="TreeGrafter"/>
</dbReference>
<keyword evidence="8" id="KW-0479">Metal-binding</keyword>
<evidence type="ECO:0000256" key="8">
    <source>
        <dbReference type="PROSITE-ProRule" id="PRU00276"/>
    </source>
</evidence>
<feature type="transmembrane region" description="Helical" evidence="10">
    <location>
        <begin position="720"/>
        <end position="744"/>
    </location>
</feature>
<dbReference type="Pfam" id="PF01421">
    <property type="entry name" value="Reprolysin"/>
    <property type="match status" value="1"/>
</dbReference>
<keyword evidence="15" id="KW-0401">Integrin</keyword>
<dbReference type="InterPro" id="IPR024079">
    <property type="entry name" value="MetalloPept_cat_dom_sf"/>
</dbReference>
<dbReference type="GO" id="GO:0006508">
    <property type="term" value="P:proteolysis"/>
    <property type="evidence" value="ECO:0007669"/>
    <property type="project" value="InterPro"/>
</dbReference>
<evidence type="ECO:0000256" key="5">
    <source>
        <dbReference type="ARBA" id="ARBA00023157"/>
    </source>
</evidence>
<dbReference type="PROSITE" id="PS50214">
    <property type="entry name" value="DISINTEGRIN_2"/>
    <property type="match status" value="1"/>
</dbReference>
<dbReference type="GO" id="GO:0050839">
    <property type="term" value="F:cell adhesion molecule binding"/>
    <property type="evidence" value="ECO:0007669"/>
    <property type="project" value="TreeGrafter"/>
</dbReference>
<evidence type="ECO:0000256" key="11">
    <source>
        <dbReference type="SAM" id="SignalP"/>
    </source>
</evidence>
<comment type="subcellular location">
    <subcellularLocation>
        <location evidence="1">Membrane</location>
        <topology evidence="1">Single-pass type I membrane protein</topology>
    </subcellularLocation>
</comment>
<dbReference type="GO" id="GO:0016020">
    <property type="term" value="C:membrane"/>
    <property type="evidence" value="ECO:0007669"/>
    <property type="project" value="UniProtKB-SubCell"/>
</dbReference>
<dbReference type="PROSITE" id="PS01186">
    <property type="entry name" value="EGF_2"/>
    <property type="match status" value="1"/>
</dbReference>
<dbReference type="SUPFAM" id="SSF57552">
    <property type="entry name" value="Blood coagulation inhibitor (disintegrin)"/>
    <property type="match status" value="1"/>
</dbReference>
<comment type="caution">
    <text evidence="7">Lacks conserved residue(s) required for the propagation of feature annotation.</text>
</comment>
<name>E6ZI48_DICLA</name>
<dbReference type="FunFam" id="3.40.390.10:FF:000002">
    <property type="entry name" value="Disintegrin and metalloproteinase domain-containing protein 22"/>
    <property type="match status" value="1"/>
</dbReference>
<dbReference type="SUPFAM" id="SSF55486">
    <property type="entry name" value="Metalloproteases ('zincins'), catalytic domain"/>
    <property type="match status" value="1"/>
</dbReference>
<dbReference type="InterPro" id="IPR000742">
    <property type="entry name" value="EGF"/>
</dbReference>
<dbReference type="CDD" id="cd04269">
    <property type="entry name" value="ZnMc_adamalysin_II_like"/>
    <property type="match status" value="1"/>
</dbReference>
<dbReference type="GO" id="GO:0051044">
    <property type="term" value="P:positive regulation of membrane protein ectodomain proteolysis"/>
    <property type="evidence" value="ECO:0007669"/>
    <property type="project" value="TreeGrafter"/>
</dbReference>
<evidence type="ECO:0000256" key="2">
    <source>
        <dbReference type="ARBA" id="ARBA00022692"/>
    </source>
</evidence>
<reference evidence="15" key="3">
    <citation type="journal article" date="2011" name="Mar. Genomics">
        <title>Comparative analysis of intronless genes in teleost fish genomes: Insights into their evolution and molecular function.</title>
        <authorList>
            <person name="Tine M."/>
            <person name="Kuhl H."/>
            <person name="Beck A."/>
            <person name="Bargelloni L."/>
            <person name="Reinhardt R."/>
        </authorList>
    </citation>
    <scope>NUCLEOTIDE SEQUENCE</scope>
</reference>
<dbReference type="Gene3D" id="3.40.390.10">
    <property type="entry name" value="Collagenase (Catalytic Domain)"/>
    <property type="match status" value="1"/>
</dbReference>
<dbReference type="SMART" id="SM00608">
    <property type="entry name" value="ACR"/>
    <property type="match status" value="1"/>
</dbReference>
<evidence type="ECO:0000256" key="3">
    <source>
        <dbReference type="ARBA" id="ARBA00022989"/>
    </source>
</evidence>
<evidence type="ECO:0000256" key="7">
    <source>
        <dbReference type="PROSITE-ProRule" id="PRU00076"/>
    </source>
</evidence>
<evidence type="ECO:0000259" key="12">
    <source>
        <dbReference type="PROSITE" id="PS50026"/>
    </source>
</evidence>
<dbReference type="GO" id="GO:0006954">
    <property type="term" value="P:inflammatory response"/>
    <property type="evidence" value="ECO:0007669"/>
    <property type="project" value="TreeGrafter"/>
</dbReference>
<feature type="disulfide bond" evidence="7">
    <location>
        <begin position="679"/>
        <end position="689"/>
    </location>
</feature>
<feature type="active site" evidence="8">
    <location>
        <position position="384"/>
    </location>
</feature>
<feature type="compositionally biased region" description="Polar residues" evidence="9">
    <location>
        <begin position="351"/>
        <end position="363"/>
    </location>
</feature>
<reference evidence="15" key="1">
    <citation type="journal article" date="2011" name="Comp. Biochem. Physiol. Part D Genomics Proteomics">
        <title>Analysis of single nucleotide polymorphisms in three chromosomes of European sea bass Dicentrarchus labrax.</title>
        <authorList>
            <person name="Kuhl H."/>
            <person name="Tine M."/>
            <person name="Hecht J."/>
            <person name="Knaust F."/>
            <person name="Reinhardt R."/>
        </authorList>
    </citation>
    <scope>NUCLEOTIDE SEQUENCE</scope>
</reference>
<reference evidence="15" key="2">
    <citation type="journal article" date="2011" name="Genomics">
        <title>Directed sequencing and annotation of three Dicentrarchus labrax L. chromosomes by applying Sanger- and pyrosequencing technologies on pooled DNA of comparatively mapped BAC clones.</title>
        <authorList>
            <person name="Kuhl H."/>
            <person name="Tine M."/>
            <person name="Beck A."/>
            <person name="Timmermann B."/>
            <person name="Kodira C."/>
            <person name="Reinhardt R."/>
        </authorList>
    </citation>
    <scope>NUCLEOTIDE SEQUENCE</scope>
</reference>
<dbReference type="GO" id="GO:0046872">
    <property type="term" value="F:metal ion binding"/>
    <property type="evidence" value="ECO:0007669"/>
    <property type="project" value="UniProtKB-KW"/>
</dbReference>
<protein>
    <submittedName>
        <fullName evidence="15">Disintegrin and metalloproteinase domain-containing protein 8</fullName>
    </submittedName>
</protein>
<evidence type="ECO:0000313" key="15">
    <source>
        <dbReference type="EMBL" id="CBN81732.1"/>
    </source>
</evidence>
<feature type="compositionally biased region" description="Pro residues" evidence="9">
    <location>
        <begin position="881"/>
        <end position="910"/>
    </location>
</feature>
<feature type="domain" description="EGF-like" evidence="12">
    <location>
        <begin position="675"/>
        <end position="707"/>
    </location>
</feature>
<feature type="binding site" evidence="8">
    <location>
        <position position="387"/>
    </location>
    <ligand>
        <name>Zn(2+)</name>
        <dbReference type="ChEBI" id="CHEBI:29105"/>
        <note>catalytic</note>
    </ligand>
</feature>
<feature type="compositionally biased region" description="Polar residues" evidence="9">
    <location>
        <begin position="200"/>
        <end position="210"/>
    </location>
</feature>
<evidence type="ECO:0000256" key="9">
    <source>
        <dbReference type="SAM" id="MobiDB-lite"/>
    </source>
</evidence>
<dbReference type="SMART" id="SM00050">
    <property type="entry name" value="DISIN"/>
    <property type="match status" value="1"/>
</dbReference>
<dbReference type="EMBL" id="FQ310507">
    <property type="protein sequence ID" value="CBN81732.1"/>
    <property type="molecule type" value="Genomic_DNA"/>
</dbReference>
<keyword evidence="5 7" id="KW-1015">Disulfide bond</keyword>
<dbReference type="Pfam" id="PF01562">
    <property type="entry name" value="Pep_M12B_propep"/>
    <property type="match status" value="1"/>
</dbReference>
<keyword evidence="3 10" id="KW-1133">Transmembrane helix</keyword>
<feature type="binding site" evidence="8">
    <location>
        <position position="383"/>
    </location>
    <ligand>
        <name>Zn(2+)</name>
        <dbReference type="ChEBI" id="CHEBI:29105"/>
        <note>catalytic</note>
    </ligand>
</feature>
<feature type="domain" description="Peptidase M12B" evidence="14">
    <location>
        <begin position="235"/>
        <end position="449"/>
    </location>
</feature>
<proteinExistence type="predicted"/>
<dbReference type="PRINTS" id="PR00289">
    <property type="entry name" value="DISINTEGRIN"/>
</dbReference>
<feature type="compositionally biased region" description="Pro residues" evidence="9">
    <location>
        <begin position="859"/>
        <end position="869"/>
    </location>
</feature>
<dbReference type="PROSITE" id="PS00427">
    <property type="entry name" value="DISINTEGRIN_1"/>
    <property type="match status" value="1"/>
</dbReference>
<accession>E6ZI48</accession>
<keyword evidence="11" id="KW-0732">Signal</keyword>
<dbReference type="GO" id="GO:0022407">
    <property type="term" value="P:regulation of cell-cell adhesion"/>
    <property type="evidence" value="ECO:0007669"/>
    <property type="project" value="TreeGrafter"/>
</dbReference>
<dbReference type="InterPro" id="IPR001762">
    <property type="entry name" value="Disintegrin_dom"/>
</dbReference>
<dbReference type="InterPro" id="IPR034027">
    <property type="entry name" value="Reprolysin_adamalysin"/>
</dbReference>
<sequence length="917" mass="101311">MGANQVSVWLMWVCLVQCSGMLSHVERYEVVRPQRLAGRLKRSLRDNQLYPDTVRYELAVEGKKHTIHLEKNRNLFGKGYTETHYSEDGKRVTTSPNEIERTDSSLIDRVSTQEHCYYHGHIEGMKDSSVSVGICSGVRQFIVDKTIPIYKSNHIYEHIQFALSGFVRARQQLYLIEPLGQSEDDDHAVYRQEHLKFNSRPGSSSNTTISYDRDQDQPSTRRTLQKSKTITGPQKFVELFVVVDNAEYNRYGSQTKSRILGVINHVDKLYRSLNIRVMLVGLEIWTYEDHFNVHLNSETALDNFLLWRQASLLPKTKHDNAQFVTGKDFDGDTVGLANKFAMCSENSGGVNQVRVTSSTNPTNGRRWKDHHDNPIGLASTIAHEMGHNFGLSHDATGCVCGPSYSGNCVMADKLRTGTQAFPEFFSDCSIEQLAEFMERAQPSCLSKPSSVKTIAIAPAAATPCWTPERSVTVALWRNPCCDASTCRLTEGSQCAHGQCCDNCQVTAAGSVCRKAASGCDLPEYCTGVSEDCPEDSFEMNGKPCYNQAQGYCYNGRCPTHEQQCWRLFGPGTRVGSDVCFNLNKRGEKGANCGKTQSNYAPCTESNLKCGSIFCGGGGESITGKRASYTVYGIECKLAEDDDKTRNMDMVPKGTKCGPNKVCFDNRCVDLSVYGKTEDCAKKCNNNGVCNHKNECHCNPGWAPPYCDIQYADLPQGQNGIIAGVCAVLSILLVITVVIASLMCCKKDNMDNYTSKRYLSAFSHIYYAALSSVCRLSSISQLNKCRVRRKVHSAPDRLNPMFQEPNGKDRPQISQPTFMESTAAQACAPLIVTVTPSRPAPQPPKKLSSVASTSQTEPMKPQPPVKPLPPLNKTQYKAASPSVPPVPPVKPSPPPAARIKPCAPPPLPPAKPHVHRLA</sequence>
<feature type="region of interest" description="Disordered" evidence="9">
    <location>
        <begin position="351"/>
        <end position="371"/>
    </location>
</feature>
<feature type="compositionally biased region" description="Polar residues" evidence="9">
    <location>
        <begin position="217"/>
        <end position="227"/>
    </location>
</feature>
<evidence type="ECO:0000259" key="13">
    <source>
        <dbReference type="PROSITE" id="PS50214"/>
    </source>
</evidence>
<dbReference type="GO" id="GO:0007229">
    <property type="term" value="P:integrin-mediated signaling pathway"/>
    <property type="evidence" value="ECO:0007669"/>
    <property type="project" value="UniProtKB-KW"/>
</dbReference>
<dbReference type="Gene3D" id="2.10.25.10">
    <property type="entry name" value="Laminin"/>
    <property type="match status" value="1"/>
</dbReference>
<keyword evidence="2 10" id="KW-0812">Transmembrane</keyword>
<feature type="binding site" evidence="8">
    <location>
        <position position="393"/>
    </location>
    <ligand>
        <name>Zn(2+)</name>
        <dbReference type="ChEBI" id="CHEBI:29105"/>
        <note>catalytic</note>
    </ligand>
</feature>
<dbReference type="AlphaFoldDB" id="E6ZI48"/>
<dbReference type="GO" id="GO:0004222">
    <property type="term" value="F:metalloendopeptidase activity"/>
    <property type="evidence" value="ECO:0007669"/>
    <property type="project" value="InterPro"/>
</dbReference>
<dbReference type="Gene3D" id="4.10.70.10">
    <property type="entry name" value="Disintegrin domain"/>
    <property type="match status" value="1"/>
</dbReference>
<dbReference type="InterPro" id="IPR036436">
    <property type="entry name" value="Disintegrin_dom_sf"/>
</dbReference>
<dbReference type="InterPro" id="IPR001590">
    <property type="entry name" value="Peptidase_M12B"/>
</dbReference>
<evidence type="ECO:0000256" key="4">
    <source>
        <dbReference type="ARBA" id="ARBA00023136"/>
    </source>
</evidence>
<dbReference type="Pfam" id="PF08516">
    <property type="entry name" value="ADAM_CR"/>
    <property type="match status" value="1"/>
</dbReference>
<organism evidence="15">
    <name type="scientific">Dicentrarchus labrax</name>
    <name type="common">European seabass</name>
    <name type="synonym">Morone labrax</name>
    <dbReference type="NCBI Taxonomy" id="13489"/>
    <lineage>
        <taxon>Eukaryota</taxon>
        <taxon>Metazoa</taxon>
        <taxon>Chordata</taxon>
        <taxon>Craniata</taxon>
        <taxon>Vertebrata</taxon>
        <taxon>Euteleostomi</taxon>
        <taxon>Actinopterygii</taxon>
        <taxon>Neopterygii</taxon>
        <taxon>Teleostei</taxon>
        <taxon>Neoteleostei</taxon>
        <taxon>Acanthomorphata</taxon>
        <taxon>Eupercaria</taxon>
        <taxon>Moronidae</taxon>
        <taxon>Dicentrarchus</taxon>
    </lineage>
</organism>
<dbReference type="PANTHER" id="PTHR11905">
    <property type="entry name" value="ADAM A DISINTEGRIN AND METALLOPROTEASE DOMAIN"/>
    <property type="match status" value="1"/>
</dbReference>
<dbReference type="InterPro" id="IPR006586">
    <property type="entry name" value="ADAM_Cys-rich"/>
</dbReference>
<evidence type="ECO:0000259" key="14">
    <source>
        <dbReference type="PROSITE" id="PS50215"/>
    </source>
</evidence>
<feature type="region of interest" description="Disordered" evidence="9">
    <location>
        <begin position="833"/>
        <end position="917"/>
    </location>
</feature>
<dbReference type="InterPro" id="IPR002870">
    <property type="entry name" value="Peptidase_M12B_N"/>
</dbReference>
<evidence type="ECO:0000256" key="1">
    <source>
        <dbReference type="ARBA" id="ARBA00004479"/>
    </source>
</evidence>
<dbReference type="PANTHER" id="PTHR11905:SF20">
    <property type="entry name" value="DISINTEGRIN AND METALLOPROTEINASE DOMAIN-CONTAINING PROTEIN 8"/>
    <property type="match status" value="1"/>
</dbReference>
<dbReference type="Pfam" id="PF00200">
    <property type="entry name" value="Disintegrin"/>
    <property type="match status" value="1"/>
</dbReference>
<evidence type="ECO:0000256" key="10">
    <source>
        <dbReference type="SAM" id="Phobius"/>
    </source>
</evidence>
<feature type="region of interest" description="Disordered" evidence="9">
    <location>
        <begin position="194"/>
        <end position="227"/>
    </location>
</feature>
<dbReference type="InterPro" id="IPR018358">
    <property type="entry name" value="Disintegrin_CS"/>
</dbReference>
<feature type="signal peptide" evidence="11">
    <location>
        <begin position="1"/>
        <end position="18"/>
    </location>
</feature>
<evidence type="ECO:0000256" key="6">
    <source>
        <dbReference type="PROSITE-ProRule" id="PRU00068"/>
    </source>
</evidence>